<dbReference type="InterPro" id="IPR027268">
    <property type="entry name" value="Peptidase_M4/M1_CTD_sf"/>
</dbReference>
<organism evidence="1 2">
    <name type="scientific">Chloracidobacterium sp. N</name>
    <dbReference type="NCBI Taxonomy" id="2821540"/>
    <lineage>
        <taxon>Bacteria</taxon>
        <taxon>Pseudomonadati</taxon>
        <taxon>Acidobacteriota</taxon>
        <taxon>Terriglobia</taxon>
        <taxon>Terriglobales</taxon>
        <taxon>Acidobacteriaceae</taxon>
        <taxon>Chloracidobacterium</taxon>
        <taxon>Chloracidobacterium aggregatum</taxon>
    </lineage>
</organism>
<gene>
    <name evidence="1" type="ORF">J8C05_02490</name>
</gene>
<keyword evidence="2" id="KW-1185">Reference proteome</keyword>
<dbReference type="SUPFAM" id="SSF55486">
    <property type="entry name" value="Metalloproteases ('zincins'), catalytic domain"/>
    <property type="match status" value="1"/>
</dbReference>
<dbReference type="Proteomes" id="UP000677668">
    <property type="component" value="Chromosome 1"/>
</dbReference>
<evidence type="ECO:0000313" key="1">
    <source>
        <dbReference type="EMBL" id="QUV94335.1"/>
    </source>
</evidence>
<reference evidence="1 2" key="1">
    <citation type="submission" date="2021-03" db="EMBL/GenBank/DDBJ databases">
        <title>Genomic and phenotypic characterization of Chloracidobacterium isolates provides evidence for multiple species.</title>
        <authorList>
            <person name="Saini M.K."/>
            <person name="Costas A.M.G."/>
            <person name="Tank M."/>
            <person name="Bryant D.A."/>
        </authorList>
    </citation>
    <scope>NUCLEOTIDE SEQUENCE [LARGE SCALE GENOMIC DNA]</scope>
    <source>
        <strain evidence="1 2">N</strain>
    </source>
</reference>
<dbReference type="SUPFAM" id="SSF48452">
    <property type="entry name" value="TPR-like"/>
    <property type="match status" value="1"/>
</dbReference>
<dbReference type="RefSeq" id="WP_211422636.1">
    <property type="nucleotide sequence ID" value="NZ_CP072642.1"/>
</dbReference>
<dbReference type="InterPro" id="IPR011990">
    <property type="entry name" value="TPR-like_helical_dom_sf"/>
</dbReference>
<accession>A0ABX8B3N9</accession>
<name>A0ABX8B3N9_9BACT</name>
<evidence type="ECO:0008006" key="3">
    <source>
        <dbReference type="Google" id="ProtNLM"/>
    </source>
</evidence>
<proteinExistence type="predicted"/>
<dbReference type="Gene3D" id="1.10.390.10">
    <property type="entry name" value="Neutral Protease Domain 2"/>
    <property type="match status" value="1"/>
</dbReference>
<evidence type="ECO:0000313" key="2">
    <source>
        <dbReference type="Proteomes" id="UP000677668"/>
    </source>
</evidence>
<dbReference type="Gene3D" id="1.25.40.10">
    <property type="entry name" value="Tetratricopeptide repeat domain"/>
    <property type="match status" value="1"/>
</dbReference>
<sequence>MCLWLTPVDVPAQEFADFGLVRSTISVTLRPAEYSADVTATLELTNIARQAEARTLTLRLTKAAKVTAFTVNERAFSTDEKKQPGGDAAIATYVAELSPPLAPGGKVTARLAYTLTYRESTSYAAITPGDTLLLPESGWTPFIHLPQSSHGPDTVPYVLTVARPPDGEVWSSGTRRETDDAIVFTSDLAGEPWLVVQPFGPPVSRRVAADNGESVMIHVRSAQGLPAETQRQAQRLAEEVERILAFYQKLWGAAPVREFHLLTTPRRVVADRRSPELRGRDFDTDRAIRYAAPGAVLIEAAALRRPTLDAEMVEWLTASLAQTWLGGKVRLRGRGWGILADALPAYLTGRYIEQHYGPAAGRDFWLRRSFAYGRLAAIRVSQQGFERGIDLIPVLQHPAFPDYYASMPNRGALVFRLLERLVGRDTLLTAIRETVADPGGTATYEAFRNRLVGTPPDERRANFFRQWFEELSEPDFVIGVPVRREDGPGWTCALRNLGTGDASLPVVAITDKGERLTTTVELPSKGYATAVFETPAAITSVELDPEKLYPQVRFGYDRNSRQFDNDARPERRYAFGLLLDAEATLTRRLKAGETEAQRQAEAEGLLREALAREPDFALALAYLSRTLAAQGKPDAAAEQVAAIRRAALPSRYPLALALLTEADLAMARQAYEQARAAYKAAFEMESGPALDEQARRGLLASETAAGQASPPDEELRAFLATMDKAIRTGTSKALETCFIRPDTSRFVLGIVVSKPDAWTTQGLRMERLDARRVLLDVRVVVVSATKEEQTGTGLIFLRRVGQSWMVERLDQFVLAKR</sequence>
<dbReference type="EMBL" id="CP072642">
    <property type="protein sequence ID" value="QUV94335.1"/>
    <property type="molecule type" value="Genomic_DNA"/>
</dbReference>
<protein>
    <recommendedName>
        <fullName evidence="3">Tetratricopeptide repeat protein</fullName>
    </recommendedName>
</protein>